<sequence length="181" mass="19660">MASVNPLKGYDKISRSDVEDQKPQPKVASRRASAATIIIISAVLLFTLVIALTVTALMLEKHIKDKDPTGSVESVKTVCNLTRYPESCFTALSPLNASKNPNPEAFLGLSLRVSITHLSDLASLFKSLNDLHSQPALKDCLILFNDALSRLNDSVSAMKAQPGLTKGKMSDIQTWDQCCND</sequence>
<keyword evidence="3" id="KW-1133">Transmembrane helix</keyword>
<evidence type="ECO:0000313" key="6">
    <source>
        <dbReference type="Proteomes" id="UP000436088"/>
    </source>
</evidence>
<dbReference type="PANTHER" id="PTHR31080:SF303">
    <property type="entry name" value="PECTINESTERASE 1-LIKE"/>
    <property type="match status" value="1"/>
</dbReference>
<comment type="caution">
    <text evidence="5">The sequence shown here is derived from an EMBL/GenBank/DDBJ whole genome shotgun (WGS) entry which is preliminary data.</text>
</comment>
<evidence type="ECO:0000256" key="1">
    <source>
        <dbReference type="ARBA" id="ARBA00022729"/>
    </source>
</evidence>
<dbReference type="SUPFAM" id="SSF101148">
    <property type="entry name" value="Plant invertase/pectin methylesterase inhibitor"/>
    <property type="match status" value="1"/>
</dbReference>
<reference evidence="5" key="1">
    <citation type="submission" date="2019-09" db="EMBL/GenBank/DDBJ databases">
        <title>Draft genome information of white flower Hibiscus syriacus.</title>
        <authorList>
            <person name="Kim Y.-M."/>
        </authorList>
    </citation>
    <scope>NUCLEOTIDE SEQUENCE [LARGE SCALE GENOMIC DNA]</scope>
    <source>
        <strain evidence="5">YM2019G1</strain>
    </source>
</reference>
<comment type="similarity">
    <text evidence="2">Belongs to the PMEI family.</text>
</comment>
<gene>
    <name evidence="5" type="ORF">F3Y22_tig00110616pilonHSYRG00057</name>
</gene>
<dbReference type="GO" id="GO:0005840">
    <property type="term" value="C:ribosome"/>
    <property type="evidence" value="ECO:0007669"/>
    <property type="project" value="UniProtKB-KW"/>
</dbReference>
<dbReference type="Proteomes" id="UP000436088">
    <property type="component" value="Unassembled WGS sequence"/>
</dbReference>
<evidence type="ECO:0000313" key="5">
    <source>
        <dbReference type="EMBL" id="KAE8697647.1"/>
    </source>
</evidence>
<organism evidence="5 6">
    <name type="scientific">Hibiscus syriacus</name>
    <name type="common">Rose of Sharon</name>
    <dbReference type="NCBI Taxonomy" id="106335"/>
    <lineage>
        <taxon>Eukaryota</taxon>
        <taxon>Viridiplantae</taxon>
        <taxon>Streptophyta</taxon>
        <taxon>Embryophyta</taxon>
        <taxon>Tracheophyta</taxon>
        <taxon>Spermatophyta</taxon>
        <taxon>Magnoliopsida</taxon>
        <taxon>eudicotyledons</taxon>
        <taxon>Gunneridae</taxon>
        <taxon>Pentapetalae</taxon>
        <taxon>rosids</taxon>
        <taxon>malvids</taxon>
        <taxon>Malvales</taxon>
        <taxon>Malvaceae</taxon>
        <taxon>Malvoideae</taxon>
        <taxon>Hibiscus</taxon>
    </lineage>
</organism>
<keyword evidence="3" id="KW-0812">Transmembrane</keyword>
<dbReference type="InterPro" id="IPR051955">
    <property type="entry name" value="PME_Inhibitor"/>
</dbReference>
<feature type="domain" description="Pectinesterase inhibitor" evidence="4">
    <location>
        <begin position="70"/>
        <end position="177"/>
    </location>
</feature>
<dbReference type="EMBL" id="VEPZ02001050">
    <property type="protein sequence ID" value="KAE8697647.1"/>
    <property type="molecule type" value="Genomic_DNA"/>
</dbReference>
<dbReference type="CDD" id="cd15798">
    <property type="entry name" value="PMEI-like_3"/>
    <property type="match status" value="1"/>
</dbReference>
<dbReference type="InterPro" id="IPR035513">
    <property type="entry name" value="Invertase/methylesterase_inhib"/>
</dbReference>
<evidence type="ECO:0000256" key="3">
    <source>
        <dbReference type="SAM" id="Phobius"/>
    </source>
</evidence>
<name>A0A6A3A1Y8_HIBSY</name>
<feature type="transmembrane region" description="Helical" evidence="3">
    <location>
        <begin position="34"/>
        <end position="59"/>
    </location>
</feature>
<evidence type="ECO:0000259" key="4">
    <source>
        <dbReference type="SMART" id="SM00856"/>
    </source>
</evidence>
<keyword evidence="1" id="KW-0732">Signal</keyword>
<evidence type="ECO:0000256" key="2">
    <source>
        <dbReference type="ARBA" id="ARBA00038471"/>
    </source>
</evidence>
<dbReference type="Pfam" id="PF04043">
    <property type="entry name" value="PMEI"/>
    <property type="match status" value="1"/>
</dbReference>
<dbReference type="Gene3D" id="1.20.140.40">
    <property type="entry name" value="Invertase/pectin methylesterase inhibitor family protein"/>
    <property type="match status" value="1"/>
</dbReference>
<keyword evidence="5" id="KW-0687">Ribonucleoprotein</keyword>
<keyword evidence="6" id="KW-1185">Reference proteome</keyword>
<dbReference type="GO" id="GO:0004857">
    <property type="term" value="F:enzyme inhibitor activity"/>
    <property type="evidence" value="ECO:0007669"/>
    <property type="project" value="InterPro"/>
</dbReference>
<dbReference type="PANTHER" id="PTHR31080">
    <property type="entry name" value="PECTINESTERASE INHIBITOR-LIKE"/>
    <property type="match status" value="1"/>
</dbReference>
<dbReference type="SMART" id="SM00856">
    <property type="entry name" value="PMEI"/>
    <property type="match status" value="1"/>
</dbReference>
<dbReference type="AlphaFoldDB" id="A0A6A3A1Y8"/>
<dbReference type="InterPro" id="IPR006501">
    <property type="entry name" value="Pectinesterase_inhib_dom"/>
</dbReference>
<keyword evidence="3" id="KW-0472">Membrane</keyword>
<accession>A0A6A3A1Y8</accession>
<proteinExistence type="inferred from homology"/>
<dbReference type="NCBIfam" id="TIGR01614">
    <property type="entry name" value="PME_inhib"/>
    <property type="match status" value="1"/>
</dbReference>
<keyword evidence="5" id="KW-0689">Ribosomal protein</keyword>
<protein>
    <submittedName>
        <fullName evidence="5">Ribosomal protein S4</fullName>
    </submittedName>
</protein>